<dbReference type="GO" id="GO:0005886">
    <property type="term" value="C:plasma membrane"/>
    <property type="evidence" value="ECO:0007669"/>
    <property type="project" value="UniProtKB-SubCell"/>
</dbReference>
<evidence type="ECO:0000256" key="5">
    <source>
        <dbReference type="ARBA" id="ARBA00022989"/>
    </source>
</evidence>
<name>A0A078LMQ9_CITKO</name>
<keyword evidence="6 7" id="KW-0472">Membrane</keyword>
<dbReference type="PANTHER" id="PTHR42770:SF15">
    <property type="entry name" value="GLUTAMATE_GAMMA-AMINOBUTYRATE ANTIPORTER-RELATED"/>
    <property type="match status" value="1"/>
</dbReference>
<reference evidence="8" key="1">
    <citation type="submission" date="2014-06" db="EMBL/GenBank/DDBJ databases">
        <authorList>
            <person name="Urmite Genomes Urmite Genomes"/>
        </authorList>
    </citation>
    <scope>NUCLEOTIDE SEQUENCE</scope>
</reference>
<feature type="transmembrane region" description="Helical" evidence="7">
    <location>
        <begin position="423"/>
        <end position="445"/>
    </location>
</feature>
<evidence type="ECO:0000256" key="7">
    <source>
        <dbReference type="SAM" id="Phobius"/>
    </source>
</evidence>
<feature type="transmembrane region" description="Helical" evidence="7">
    <location>
        <begin position="40"/>
        <end position="63"/>
    </location>
</feature>
<gene>
    <name evidence="8" type="ORF">BN1086_03417</name>
</gene>
<dbReference type="InterPro" id="IPR050367">
    <property type="entry name" value="APC_superfamily"/>
</dbReference>
<evidence type="ECO:0000313" key="8">
    <source>
        <dbReference type="EMBL" id="CDZ85218.1"/>
    </source>
</evidence>
<feature type="transmembrane region" description="Helical" evidence="7">
    <location>
        <begin position="113"/>
        <end position="140"/>
    </location>
</feature>
<accession>A0A078LMQ9</accession>
<dbReference type="NCBIfam" id="NF011775">
    <property type="entry name" value="PRK15238.1"/>
    <property type="match status" value="1"/>
</dbReference>
<keyword evidence="4 7" id="KW-0812">Transmembrane</keyword>
<sequence>MLIFIADLCKGAVQTGERRLANVPRVRDGFMNQTIKKMSLAGLILMIFTSVFGFANSPSAFYLMGYSALPWYIFSALLFFIPFALMMAEMGSAYRKEEGGIYSWMNNSVGPRYAFIGTFMWFSSYVIWMVSTAAKVWVPFSTFLFGADMTQHWRIAGLEPTQVVGLLAVGWMILVTCIASKGINKIARITAVGGIAVMCLNLVLLLVSVAILLLNGGHFAENINFVSSPNPGYQSGLAMLSFVVFAIFAYGGIEAVGGLVDKTEKPEKNFAKGIVFAAIVISVGYSLAIFLWGVSTNWQQVLSNGSVNLGNITYILMKSLGMTLGNALHLSPEAAMATGVWFARITGLSMFLAYTGAFFTLSYSPLKAIIQGTPKALWPAPMTTLNAAGMPATAMWMQCLLVSLFILLVSFGGDTASAFYNKLTLMANVSMTLPYLFLALAFPFFKSREGLERPFVIFKTHVSTMLATGVVVLVVTFANVFTIIQPVIEAGDWNSALWMTGGPIFFSLLAMAIYQNYSRRMANQPQWAVE</sequence>
<feature type="transmembrane region" description="Helical" evidence="7">
    <location>
        <begin position="69"/>
        <end position="88"/>
    </location>
</feature>
<dbReference type="Pfam" id="PF13520">
    <property type="entry name" value="AA_permease_2"/>
    <property type="match status" value="1"/>
</dbReference>
<comment type="subcellular location">
    <subcellularLocation>
        <location evidence="1">Cell membrane</location>
        <topology evidence="1">Multi-pass membrane protein</topology>
    </subcellularLocation>
</comment>
<evidence type="ECO:0000256" key="3">
    <source>
        <dbReference type="ARBA" id="ARBA00022475"/>
    </source>
</evidence>
<keyword evidence="5 7" id="KW-1133">Transmembrane helix</keyword>
<dbReference type="Gene3D" id="1.20.1740.10">
    <property type="entry name" value="Amino acid/polyamine transporter I"/>
    <property type="match status" value="1"/>
</dbReference>
<proteinExistence type="predicted"/>
<dbReference type="AlphaFoldDB" id="A0A078LMQ9"/>
<dbReference type="GO" id="GO:0022857">
    <property type="term" value="F:transmembrane transporter activity"/>
    <property type="evidence" value="ECO:0007669"/>
    <property type="project" value="InterPro"/>
</dbReference>
<feature type="transmembrane region" description="Helical" evidence="7">
    <location>
        <begin position="496"/>
        <end position="514"/>
    </location>
</feature>
<feature type="transmembrane region" description="Helical" evidence="7">
    <location>
        <begin position="233"/>
        <end position="253"/>
    </location>
</feature>
<evidence type="ECO:0000256" key="1">
    <source>
        <dbReference type="ARBA" id="ARBA00004651"/>
    </source>
</evidence>
<protein>
    <submittedName>
        <fullName evidence="8">Permease</fullName>
    </submittedName>
</protein>
<feature type="transmembrane region" description="Helical" evidence="7">
    <location>
        <begin position="385"/>
        <end position="411"/>
    </location>
</feature>
<feature type="transmembrane region" description="Helical" evidence="7">
    <location>
        <begin position="191"/>
        <end position="213"/>
    </location>
</feature>
<keyword evidence="3" id="KW-1003">Cell membrane</keyword>
<dbReference type="EMBL" id="LK931336">
    <property type="protein sequence ID" value="CDZ85218.1"/>
    <property type="molecule type" value="Genomic_DNA"/>
</dbReference>
<feature type="transmembrane region" description="Helical" evidence="7">
    <location>
        <begin position="341"/>
        <end position="364"/>
    </location>
</feature>
<evidence type="ECO:0000256" key="4">
    <source>
        <dbReference type="ARBA" id="ARBA00022692"/>
    </source>
</evidence>
<feature type="transmembrane region" description="Helical" evidence="7">
    <location>
        <begin position="160"/>
        <end position="179"/>
    </location>
</feature>
<feature type="transmembrane region" description="Helical" evidence="7">
    <location>
        <begin position="465"/>
        <end position="484"/>
    </location>
</feature>
<dbReference type="PATRIC" id="fig|545.12.peg.3426"/>
<evidence type="ECO:0000256" key="6">
    <source>
        <dbReference type="ARBA" id="ARBA00023136"/>
    </source>
</evidence>
<dbReference type="PANTHER" id="PTHR42770">
    <property type="entry name" value="AMINO ACID TRANSPORTER-RELATED"/>
    <property type="match status" value="1"/>
</dbReference>
<organism evidence="8">
    <name type="scientific">Citrobacter koseri</name>
    <name type="common">Citrobacter diversus</name>
    <dbReference type="NCBI Taxonomy" id="545"/>
    <lineage>
        <taxon>Bacteria</taxon>
        <taxon>Pseudomonadati</taxon>
        <taxon>Pseudomonadota</taxon>
        <taxon>Gammaproteobacteria</taxon>
        <taxon>Enterobacterales</taxon>
        <taxon>Enterobacteriaceae</taxon>
        <taxon>Citrobacter</taxon>
    </lineage>
</organism>
<dbReference type="InterPro" id="IPR002293">
    <property type="entry name" value="AA/rel_permease1"/>
</dbReference>
<feature type="transmembrane region" description="Helical" evidence="7">
    <location>
        <begin position="274"/>
        <end position="294"/>
    </location>
</feature>
<evidence type="ECO:0000256" key="2">
    <source>
        <dbReference type="ARBA" id="ARBA00022448"/>
    </source>
</evidence>
<keyword evidence="2" id="KW-0813">Transport</keyword>
<dbReference type="PIRSF" id="PIRSF006060">
    <property type="entry name" value="AA_transporter"/>
    <property type="match status" value="1"/>
</dbReference>